<feature type="domain" description="Actin-like protein N-terminal" evidence="1">
    <location>
        <begin position="12"/>
        <end position="160"/>
    </location>
</feature>
<dbReference type="InterPro" id="IPR040607">
    <property type="entry name" value="ALP_N"/>
</dbReference>
<dbReference type="RefSeq" id="WP_316426929.1">
    <property type="nucleotide sequence ID" value="NZ_CP130144.1"/>
</dbReference>
<protein>
    <recommendedName>
        <fullName evidence="1">Actin-like protein N-terminal domain-containing protein</fullName>
    </recommendedName>
</protein>
<evidence type="ECO:0000313" key="2">
    <source>
        <dbReference type="EMBL" id="WNZ45198.1"/>
    </source>
</evidence>
<reference evidence="2" key="2">
    <citation type="submission" date="2023-07" db="EMBL/GenBank/DDBJ databases">
        <authorList>
            <person name="Bai X.-H."/>
            <person name="Wang H.-H."/>
            <person name="Wang J."/>
            <person name="Ma M.-Y."/>
            <person name="Hu H.-H."/>
            <person name="Song Z.-L."/>
            <person name="Ma H.-G."/>
            <person name="Fan Y."/>
            <person name="Du C.-Y."/>
            <person name="Xu J.-C."/>
        </authorList>
    </citation>
    <scope>NUCLEOTIDE SEQUENCE</scope>
    <source>
        <strain evidence="2">CZ1</strain>
    </source>
</reference>
<sequence length="333" mass="36925">MIDYDSLLQPMGADIGNGQLKLVSAMSETRTESYIHELDERSPDGVKGYVEYLRGDRADLISKQWIGGINAYYNGLTSIRRVTDDKQGKPNLGLQLFLSALSEYAHRDQWNIALAVSVHDSKTLGSALKRSLEGSHHVRFRNKESIVSIKVVAGLEEGTGAIITYQKQADITNAILYDLGNGTLIVSSFNGLKMTDRSYSQNGGVEKLIDQIATHDAIRERLLKEGDRHLIRKGIEAQTFTYGTQHPDWNFESVYREELPKWVKAVLAPTVRPWEDRRDSATALIAVGGGAQLPGIESLLSKKGIKILADPLWANARGLYTLASRKVAQMEAK</sequence>
<dbReference type="Pfam" id="PF17989">
    <property type="entry name" value="ALP_N"/>
    <property type="match status" value="1"/>
</dbReference>
<proteinExistence type="predicted"/>
<reference evidence="2" key="1">
    <citation type="journal article" date="2023" name="Plants (Basel)">
        <title>Genomic Analysis of Leptolyngbya boryana CZ1 Reveals Efficient Carbon Fixation Modules.</title>
        <authorList>
            <person name="Bai X."/>
            <person name="Wang H."/>
            <person name="Cheng W."/>
            <person name="Wang J."/>
            <person name="Ma M."/>
            <person name="Hu H."/>
            <person name="Song Z."/>
            <person name="Ma H."/>
            <person name="Fan Y."/>
            <person name="Du C."/>
            <person name="Xu J."/>
        </authorList>
    </citation>
    <scope>NUCLEOTIDE SEQUENCE</scope>
    <source>
        <strain evidence="2">CZ1</strain>
    </source>
</reference>
<organism evidence="2">
    <name type="scientific">Leptolyngbya boryana CZ1</name>
    <dbReference type="NCBI Taxonomy" id="3060204"/>
    <lineage>
        <taxon>Bacteria</taxon>
        <taxon>Bacillati</taxon>
        <taxon>Cyanobacteriota</taxon>
        <taxon>Cyanophyceae</taxon>
        <taxon>Leptolyngbyales</taxon>
        <taxon>Leptolyngbyaceae</taxon>
        <taxon>Leptolyngbya group</taxon>
        <taxon>Leptolyngbya</taxon>
    </lineage>
</organism>
<evidence type="ECO:0000259" key="1">
    <source>
        <dbReference type="Pfam" id="PF17989"/>
    </source>
</evidence>
<dbReference type="SUPFAM" id="SSF53067">
    <property type="entry name" value="Actin-like ATPase domain"/>
    <property type="match status" value="1"/>
</dbReference>
<dbReference type="InterPro" id="IPR043129">
    <property type="entry name" value="ATPase_NBD"/>
</dbReference>
<gene>
    <name evidence="2" type="ORF">Q2T42_25765</name>
</gene>
<dbReference type="AlphaFoldDB" id="A0AA96WU13"/>
<name>A0AA96WU13_LEPBY</name>
<dbReference type="CDD" id="cd10227">
    <property type="entry name" value="ASKHA_NBD_ParM-like"/>
    <property type="match status" value="1"/>
</dbReference>
<accession>A0AA96WU13</accession>
<dbReference type="EMBL" id="CP130144">
    <property type="protein sequence ID" value="WNZ45198.1"/>
    <property type="molecule type" value="Genomic_DNA"/>
</dbReference>
<dbReference type="Gene3D" id="3.30.420.40">
    <property type="match status" value="2"/>
</dbReference>